<dbReference type="KEGG" id="pxi:J5O05_18595"/>
<keyword evidence="4" id="KW-0614">Plasmid</keyword>
<dbReference type="Proteomes" id="UP000664904">
    <property type="component" value="Plasmid unnamed5"/>
</dbReference>
<gene>
    <name evidence="4" type="ORF">J5O05_18595</name>
</gene>
<dbReference type="RefSeq" id="WP_208845113.1">
    <property type="nucleotide sequence ID" value="NZ_CP072135.1"/>
</dbReference>
<evidence type="ECO:0000256" key="2">
    <source>
        <dbReference type="ARBA" id="ARBA00022803"/>
    </source>
</evidence>
<keyword evidence="2 3" id="KW-0802">TPR repeat</keyword>
<dbReference type="SUPFAM" id="SSF48452">
    <property type="entry name" value="TPR-like"/>
    <property type="match status" value="1"/>
</dbReference>
<dbReference type="Pfam" id="PF07719">
    <property type="entry name" value="TPR_2"/>
    <property type="match status" value="1"/>
</dbReference>
<accession>A0A975DKG9</accession>
<dbReference type="SMART" id="SM00028">
    <property type="entry name" value="TPR"/>
    <property type="match status" value="1"/>
</dbReference>
<keyword evidence="1" id="KW-0677">Repeat</keyword>
<dbReference type="InterPro" id="IPR011990">
    <property type="entry name" value="TPR-like_helical_dom_sf"/>
</dbReference>
<reference evidence="4" key="1">
    <citation type="submission" date="2021-03" db="EMBL/GenBank/DDBJ databases">
        <title>Complete Genome of Pseudoalteromonas xiamenensis STKMTI.2, a new potential marine bacterium producing anti-Vibrio compounds.</title>
        <authorList>
            <person name="Handayani D.P."/>
            <person name="Isnansetyo A."/>
            <person name="Istiqomah I."/>
            <person name="Jumina J."/>
        </authorList>
    </citation>
    <scope>NUCLEOTIDE SEQUENCE</scope>
    <source>
        <strain evidence="4">STKMTI.2</strain>
        <plasmid evidence="4">unnamed5</plasmid>
    </source>
</reference>
<dbReference type="AlphaFoldDB" id="A0A975DKG9"/>
<feature type="repeat" description="TPR" evidence="3">
    <location>
        <begin position="119"/>
        <end position="152"/>
    </location>
</feature>
<dbReference type="InterPro" id="IPR013105">
    <property type="entry name" value="TPR_2"/>
</dbReference>
<evidence type="ECO:0000256" key="1">
    <source>
        <dbReference type="ARBA" id="ARBA00022737"/>
    </source>
</evidence>
<protein>
    <submittedName>
        <fullName evidence="4">Tetratricopeptide repeat protein</fullName>
    </submittedName>
</protein>
<evidence type="ECO:0000313" key="4">
    <source>
        <dbReference type="EMBL" id="QTH73501.1"/>
    </source>
</evidence>
<evidence type="ECO:0000313" key="5">
    <source>
        <dbReference type="Proteomes" id="UP000664904"/>
    </source>
</evidence>
<dbReference type="PROSITE" id="PS50005">
    <property type="entry name" value="TPR"/>
    <property type="match status" value="1"/>
</dbReference>
<dbReference type="InterPro" id="IPR019734">
    <property type="entry name" value="TPR_rpt"/>
</dbReference>
<dbReference type="Gene3D" id="1.25.40.10">
    <property type="entry name" value="Tetratricopeptide repeat domain"/>
    <property type="match status" value="1"/>
</dbReference>
<dbReference type="EMBL" id="CP072135">
    <property type="protein sequence ID" value="QTH73501.1"/>
    <property type="molecule type" value="Genomic_DNA"/>
</dbReference>
<evidence type="ECO:0000256" key="3">
    <source>
        <dbReference type="PROSITE-ProRule" id="PRU00339"/>
    </source>
</evidence>
<organism evidence="4 5">
    <name type="scientific">Pseudoalteromonas xiamenensis</name>
    <dbReference type="NCBI Taxonomy" id="882626"/>
    <lineage>
        <taxon>Bacteria</taxon>
        <taxon>Pseudomonadati</taxon>
        <taxon>Pseudomonadota</taxon>
        <taxon>Gammaproteobacteria</taxon>
        <taxon>Alteromonadales</taxon>
        <taxon>Pseudoalteromonadaceae</taxon>
        <taxon>Pseudoalteromonas</taxon>
    </lineage>
</organism>
<keyword evidence="5" id="KW-1185">Reference proteome</keyword>
<name>A0A975DKG9_9GAMM</name>
<geneLocation type="plasmid" evidence="4 5">
    <name>unnamed5</name>
</geneLocation>
<sequence length="167" mass="19501">MAEFIERLKKQPKEGFFFDSITFGRDENHHTMPIISFYKGLRSLFDGYMIDDHARFRPANALRSHFAQFSQKLGEEFRPKEDLVNFFAYDRLYNTQFSVDIESAIDFFKLNAEYYPLSPNVWDSLGEAYMVNGDYQQALTCYEKSIALNSSNANALSRIEQIKSKLN</sequence>
<proteinExistence type="predicted"/>